<keyword evidence="3" id="KW-1185">Reference proteome</keyword>
<feature type="region of interest" description="Disordered" evidence="1">
    <location>
        <begin position="185"/>
        <end position="207"/>
    </location>
</feature>
<feature type="compositionally biased region" description="Basic and acidic residues" evidence="1">
    <location>
        <begin position="188"/>
        <end position="201"/>
    </location>
</feature>
<name>A0A9J5XU16_SOLCO</name>
<feature type="compositionally biased region" description="Basic and acidic residues" evidence="1">
    <location>
        <begin position="32"/>
        <end position="47"/>
    </location>
</feature>
<sequence length="207" mass="23469">MGEDKTEGRWGKHSKRPTDTINRGARGMDFTSDPRSRGHIEGRKQFRSEEACDILKSPIPDAPLSHKSLGHYLSGPTDPIIIKRTLWASNINTPNIYRSIHYSHCEQYRKHHNSNSTFSTFNSSGTVQDQSKGDRTVVTSIEEGNISHKNSQATSIMQLIEVTMEHPTKTDSNKKINNLVPKISYNSKMERSNRDRNREKLQPVVGP</sequence>
<evidence type="ECO:0000313" key="3">
    <source>
        <dbReference type="Proteomes" id="UP000824120"/>
    </source>
</evidence>
<comment type="caution">
    <text evidence="2">The sequence shown here is derived from an EMBL/GenBank/DDBJ whole genome shotgun (WGS) entry which is preliminary data.</text>
</comment>
<organism evidence="2 3">
    <name type="scientific">Solanum commersonii</name>
    <name type="common">Commerson's wild potato</name>
    <name type="synonym">Commerson's nightshade</name>
    <dbReference type="NCBI Taxonomy" id="4109"/>
    <lineage>
        <taxon>Eukaryota</taxon>
        <taxon>Viridiplantae</taxon>
        <taxon>Streptophyta</taxon>
        <taxon>Embryophyta</taxon>
        <taxon>Tracheophyta</taxon>
        <taxon>Spermatophyta</taxon>
        <taxon>Magnoliopsida</taxon>
        <taxon>eudicotyledons</taxon>
        <taxon>Gunneridae</taxon>
        <taxon>Pentapetalae</taxon>
        <taxon>asterids</taxon>
        <taxon>lamiids</taxon>
        <taxon>Solanales</taxon>
        <taxon>Solanaceae</taxon>
        <taxon>Solanoideae</taxon>
        <taxon>Solaneae</taxon>
        <taxon>Solanum</taxon>
    </lineage>
</organism>
<accession>A0A9J5XU16</accession>
<proteinExistence type="predicted"/>
<protein>
    <submittedName>
        <fullName evidence="2">Uncharacterized protein</fullName>
    </submittedName>
</protein>
<evidence type="ECO:0000256" key="1">
    <source>
        <dbReference type="SAM" id="MobiDB-lite"/>
    </source>
</evidence>
<feature type="compositionally biased region" description="Basic and acidic residues" evidence="1">
    <location>
        <begin position="1"/>
        <end position="10"/>
    </location>
</feature>
<gene>
    <name evidence="2" type="ORF">H5410_041270</name>
</gene>
<dbReference type="Proteomes" id="UP000824120">
    <property type="component" value="Chromosome 8"/>
</dbReference>
<feature type="region of interest" description="Disordered" evidence="1">
    <location>
        <begin position="1"/>
        <end position="47"/>
    </location>
</feature>
<reference evidence="2 3" key="1">
    <citation type="submission" date="2020-09" db="EMBL/GenBank/DDBJ databases">
        <title>De no assembly of potato wild relative species, Solanum commersonii.</title>
        <authorList>
            <person name="Cho K."/>
        </authorList>
    </citation>
    <scope>NUCLEOTIDE SEQUENCE [LARGE SCALE GENOMIC DNA]</scope>
    <source>
        <strain evidence="2">LZ3.2</strain>
        <tissue evidence="2">Leaf</tissue>
    </source>
</reference>
<dbReference type="AlphaFoldDB" id="A0A9J5XU16"/>
<dbReference type="EMBL" id="JACXVP010000008">
    <property type="protein sequence ID" value="KAG5590756.1"/>
    <property type="molecule type" value="Genomic_DNA"/>
</dbReference>
<evidence type="ECO:0000313" key="2">
    <source>
        <dbReference type="EMBL" id="KAG5590756.1"/>
    </source>
</evidence>